<dbReference type="PANTHER" id="PTHR45982:SF1">
    <property type="entry name" value="REGULATOR OF CHROMOSOME CONDENSATION"/>
    <property type="match status" value="1"/>
</dbReference>
<dbReference type="Pfam" id="PF25390">
    <property type="entry name" value="WD40_RLD"/>
    <property type="match status" value="1"/>
</dbReference>
<keyword evidence="2" id="KW-0732">Signal</keyword>
<protein>
    <submittedName>
        <fullName evidence="4">RCC1 domain-containing protein</fullName>
    </submittedName>
</protein>
<evidence type="ECO:0000256" key="2">
    <source>
        <dbReference type="SAM" id="SignalP"/>
    </source>
</evidence>
<accession>A0ABW4GAC5</accession>
<dbReference type="Proteomes" id="UP001597097">
    <property type="component" value="Unassembled WGS sequence"/>
</dbReference>
<dbReference type="PANTHER" id="PTHR45982">
    <property type="entry name" value="REGULATOR OF CHROMOSOME CONDENSATION"/>
    <property type="match status" value="1"/>
</dbReference>
<keyword evidence="1" id="KW-0344">Guanine-nucleotide releasing factor</keyword>
<name>A0ABW4GAC5_9ACTN</name>
<dbReference type="InterPro" id="IPR051553">
    <property type="entry name" value="Ran_GTPase-activating"/>
</dbReference>
<gene>
    <name evidence="4" type="ORF">ACFSJ0_20280</name>
</gene>
<dbReference type="InterPro" id="IPR000408">
    <property type="entry name" value="Reg_chr_condens"/>
</dbReference>
<reference evidence="5" key="1">
    <citation type="journal article" date="2019" name="Int. J. Syst. Evol. Microbiol.">
        <title>The Global Catalogue of Microorganisms (GCM) 10K type strain sequencing project: providing services to taxonomists for standard genome sequencing and annotation.</title>
        <authorList>
            <consortium name="The Broad Institute Genomics Platform"/>
            <consortium name="The Broad Institute Genome Sequencing Center for Infectious Disease"/>
            <person name="Wu L."/>
            <person name="Ma J."/>
        </authorList>
    </citation>
    <scope>NUCLEOTIDE SEQUENCE [LARGE SCALE GENOMIC DNA]</scope>
    <source>
        <strain evidence="5">CGMCC 1.15399</strain>
    </source>
</reference>
<feature type="chain" id="PRO_5047344443" evidence="2">
    <location>
        <begin position="20"/>
        <end position="494"/>
    </location>
</feature>
<evidence type="ECO:0000313" key="4">
    <source>
        <dbReference type="EMBL" id="MFD1539404.1"/>
    </source>
</evidence>
<keyword evidence="5" id="KW-1185">Reference proteome</keyword>
<organism evidence="4 5">
    <name type="scientific">Nonomuraea guangzhouensis</name>
    <dbReference type="NCBI Taxonomy" id="1291555"/>
    <lineage>
        <taxon>Bacteria</taxon>
        <taxon>Bacillati</taxon>
        <taxon>Actinomycetota</taxon>
        <taxon>Actinomycetes</taxon>
        <taxon>Streptosporangiales</taxon>
        <taxon>Streptosporangiaceae</taxon>
        <taxon>Nonomuraea</taxon>
    </lineage>
</organism>
<feature type="signal peptide" evidence="2">
    <location>
        <begin position="1"/>
        <end position="19"/>
    </location>
</feature>
<dbReference type="PROSITE" id="PS50012">
    <property type="entry name" value="RCC1_3"/>
    <property type="match status" value="7"/>
</dbReference>
<evidence type="ECO:0000259" key="3">
    <source>
        <dbReference type="Pfam" id="PF25390"/>
    </source>
</evidence>
<evidence type="ECO:0000256" key="1">
    <source>
        <dbReference type="ARBA" id="ARBA00022658"/>
    </source>
</evidence>
<dbReference type="EMBL" id="JBHUCM010000017">
    <property type="protein sequence ID" value="MFD1539404.1"/>
    <property type="molecule type" value="Genomic_DNA"/>
</dbReference>
<proteinExistence type="predicted"/>
<feature type="domain" description="RCC1-like" evidence="3">
    <location>
        <begin position="35"/>
        <end position="376"/>
    </location>
</feature>
<evidence type="ECO:0000313" key="5">
    <source>
        <dbReference type="Proteomes" id="UP001597097"/>
    </source>
</evidence>
<dbReference type="RefSeq" id="WP_219531791.1">
    <property type="nucleotide sequence ID" value="NZ_JAHKRM010000012.1"/>
</dbReference>
<sequence length="494" mass="49360">MSTLVALALAAASATTMMAAGTPALADPTDQILTVAWGHNEQGQLGDGTTQQANTPVTVAGQIAFTKVEAGTSHTLAIAADTTIWSWGTNGFGGLGDGTTTPSLTPVHVPGLTNIVDVSAGAGSSFAIDSSGRLWAWGFNGSGFGNLGLGDNVPATNPVPKQVLGLPPMADVETSQRSVVARDVNGEVWTWGSNSDGQLGNGTVGGFRATPAKLAGLTSIIDVAAADFDGLALRADGTVFGWGDNGVSQLGPGGPGDRLTPGFTAGITGLTQIGIGSGNVSALRNDGTVWSWGINSRGELGIGTISAPVYPPVATAVSGATQLAVGAENGYARRGDGTVLAWGDNRLGGLGTGSTAPNNPNPSPVLGVSHAIYLGSGATALHALAIQAIPTDFSIALDPKLGSVQPGGSTTTVVSLTPSKGFTSSAAVSVTNLPPGVTATLSSPKVSEDHPVTITLHTSIRTPRGQFRILITAAADSITRAAPYTLTIGNITTS</sequence>
<dbReference type="InterPro" id="IPR058923">
    <property type="entry name" value="RCC1-like_dom"/>
</dbReference>
<comment type="caution">
    <text evidence="4">The sequence shown here is derived from an EMBL/GenBank/DDBJ whole genome shotgun (WGS) entry which is preliminary data.</text>
</comment>